<dbReference type="EMBL" id="LAQU01000177">
    <property type="protein sequence ID" value="KKB60827.1"/>
    <property type="molecule type" value="Genomic_DNA"/>
</dbReference>
<dbReference type="STRING" id="28092.WM40_26930"/>
<dbReference type="RefSeq" id="WP_046154622.1">
    <property type="nucleotide sequence ID" value="NZ_LAQU01000177.1"/>
</dbReference>
<gene>
    <name evidence="2" type="ORF">WM40_26930</name>
</gene>
<proteinExistence type="predicted"/>
<dbReference type="NCBIfam" id="NF033542">
    <property type="entry name" value="transpos_IS110"/>
    <property type="match status" value="1"/>
</dbReference>
<feature type="domain" description="Transposase IS116/IS110/IS902 C-terminal" evidence="1">
    <location>
        <begin position="47"/>
        <end position="129"/>
    </location>
</feature>
<dbReference type="PATRIC" id="fig|28092.6.peg.6377"/>
<organism evidence="2 3">
    <name type="scientific">Robbsia andropogonis</name>
    <dbReference type="NCBI Taxonomy" id="28092"/>
    <lineage>
        <taxon>Bacteria</taxon>
        <taxon>Pseudomonadati</taxon>
        <taxon>Pseudomonadota</taxon>
        <taxon>Betaproteobacteria</taxon>
        <taxon>Burkholderiales</taxon>
        <taxon>Burkholderiaceae</taxon>
        <taxon>Robbsia</taxon>
    </lineage>
</organism>
<dbReference type="PANTHER" id="PTHR33055">
    <property type="entry name" value="TRANSPOSASE FOR INSERTION SEQUENCE ELEMENT IS1111A"/>
    <property type="match status" value="1"/>
</dbReference>
<feature type="non-terminal residue" evidence="2">
    <location>
        <position position="1"/>
    </location>
</feature>
<keyword evidence="3" id="KW-1185">Reference proteome</keyword>
<comment type="caution">
    <text evidence="2">The sequence shown here is derived from an EMBL/GenBank/DDBJ whole genome shotgun (WGS) entry which is preliminary data.</text>
</comment>
<accession>A0A0F5JU00</accession>
<protein>
    <submittedName>
        <fullName evidence="2">Transposase</fullName>
    </submittedName>
</protein>
<dbReference type="InterPro" id="IPR003346">
    <property type="entry name" value="Transposase_20"/>
</dbReference>
<name>A0A0F5JU00_9BURK</name>
<dbReference type="PANTHER" id="PTHR33055:SF3">
    <property type="entry name" value="PUTATIVE TRANSPOSASE FOR IS117-RELATED"/>
    <property type="match status" value="1"/>
</dbReference>
<dbReference type="GO" id="GO:0004803">
    <property type="term" value="F:transposase activity"/>
    <property type="evidence" value="ECO:0007669"/>
    <property type="project" value="InterPro"/>
</dbReference>
<evidence type="ECO:0000259" key="1">
    <source>
        <dbReference type="Pfam" id="PF02371"/>
    </source>
</evidence>
<dbReference type="Pfam" id="PF02371">
    <property type="entry name" value="Transposase_20"/>
    <property type="match status" value="1"/>
</dbReference>
<reference evidence="2 3" key="1">
    <citation type="submission" date="2015-03" db="EMBL/GenBank/DDBJ databases">
        <title>Draft Genome Sequence of Burkholderia andropogonis type strain ICMP2807, isolated from Sorghum bicolor.</title>
        <authorList>
            <person name="Lopes-Santos L."/>
            <person name="Castro D.B."/>
            <person name="Ottoboni L.M."/>
            <person name="Park D."/>
            <person name="Weirc B.S."/>
            <person name="Destefano S.A."/>
        </authorList>
    </citation>
    <scope>NUCLEOTIDE SEQUENCE [LARGE SCALE GENOMIC DNA]</scope>
    <source>
        <strain evidence="2 3">ICMP2807</strain>
    </source>
</reference>
<dbReference type="AlphaFoldDB" id="A0A0F5JU00"/>
<evidence type="ECO:0000313" key="2">
    <source>
        <dbReference type="EMBL" id="KKB60827.1"/>
    </source>
</evidence>
<dbReference type="GO" id="GO:0006313">
    <property type="term" value="P:DNA transposition"/>
    <property type="evidence" value="ECO:0007669"/>
    <property type="project" value="InterPro"/>
</dbReference>
<dbReference type="Proteomes" id="UP000033618">
    <property type="component" value="Unassembled WGS sequence"/>
</dbReference>
<evidence type="ECO:0000313" key="3">
    <source>
        <dbReference type="Proteomes" id="UP000033618"/>
    </source>
</evidence>
<dbReference type="InterPro" id="IPR047650">
    <property type="entry name" value="Transpos_IS110"/>
</dbReference>
<dbReference type="GO" id="GO:0003677">
    <property type="term" value="F:DNA binding"/>
    <property type="evidence" value="ECO:0007669"/>
    <property type="project" value="InterPro"/>
</dbReference>
<dbReference type="OrthoDB" id="5289737at2"/>
<sequence length="171" mass="18804">LPEMEADVPRMLLDSVEEQLGRLALLDEQVARIEMRITEWRRNDEACRRISEIPGVGLLTATAAVAVIGDAKTFRSGREFAAYLGLVPRQTGTGGKVRLGGISKRGDVYLRTLLIHGARSVIACAKRLPDQTQKLLARRPTNVVAVALANKAARIIWALLAHDRRYEPIAA</sequence>